<evidence type="ECO:0000313" key="2">
    <source>
        <dbReference type="EMBL" id="GBO98745.1"/>
    </source>
</evidence>
<comment type="caution">
    <text evidence="2">The sequence shown here is derived from an EMBL/GenBank/DDBJ whole genome shotgun (WGS) entry which is preliminary data.</text>
</comment>
<accession>A0A4C1SA59</accession>
<feature type="compositionally biased region" description="Basic and acidic residues" evidence="1">
    <location>
        <begin position="27"/>
        <end position="45"/>
    </location>
</feature>
<dbReference type="AlphaFoldDB" id="A0A4C1SA59"/>
<protein>
    <submittedName>
        <fullName evidence="2">Uncharacterized protein</fullName>
    </submittedName>
</protein>
<dbReference type="Proteomes" id="UP000299102">
    <property type="component" value="Unassembled WGS sequence"/>
</dbReference>
<reference evidence="2 3" key="1">
    <citation type="journal article" date="2019" name="Commun. Biol.">
        <title>The bagworm genome reveals a unique fibroin gene that provides high tensile strength.</title>
        <authorList>
            <person name="Kono N."/>
            <person name="Nakamura H."/>
            <person name="Ohtoshi R."/>
            <person name="Tomita M."/>
            <person name="Numata K."/>
            <person name="Arakawa K."/>
        </authorList>
    </citation>
    <scope>NUCLEOTIDE SEQUENCE [LARGE SCALE GENOMIC DNA]</scope>
</reference>
<proteinExistence type="predicted"/>
<dbReference type="EMBL" id="BGZK01003208">
    <property type="protein sequence ID" value="GBO98745.1"/>
    <property type="molecule type" value="Genomic_DNA"/>
</dbReference>
<evidence type="ECO:0000313" key="3">
    <source>
        <dbReference type="Proteomes" id="UP000299102"/>
    </source>
</evidence>
<sequence length="108" mass="12116">MRNTKGVTISYFLTSAHHLLVMVLRGGSEEEGVKRRGEGRSESNDVRTGSGMLRGNLFGTGRRRDGGRLLVRDRNVARRASHQRVDDHRCPWTLAARESPRCQALGEE</sequence>
<feature type="region of interest" description="Disordered" evidence="1">
    <location>
        <begin position="27"/>
        <end position="60"/>
    </location>
</feature>
<gene>
    <name evidence="2" type="ORF">EVAR_100138_1</name>
</gene>
<keyword evidence="3" id="KW-1185">Reference proteome</keyword>
<name>A0A4C1SA59_EUMVA</name>
<organism evidence="2 3">
    <name type="scientific">Eumeta variegata</name>
    <name type="common">Bagworm moth</name>
    <name type="synonym">Eumeta japonica</name>
    <dbReference type="NCBI Taxonomy" id="151549"/>
    <lineage>
        <taxon>Eukaryota</taxon>
        <taxon>Metazoa</taxon>
        <taxon>Ecdysozoa</taxon>
        <taxon>Arthropoda</taxon>
        <taxon>Hexapoda</taxon>
        <taxon>Insecta</taxon>
        <taxon>Pterygota</taxon>
        <taxon>Neoptera</taxon>
        <taxon>Endopterygota</taxon>
        <taxon>Lepidoptera</taxon>
        <taxon>Glossata</taxon>
        <taxon>Ditrysia</taxon>
        <taxon>Tineoidea</taxon>
        <taxon>Psychidae</taxon>
        <taxon>Oiketicinae</taxon>
        <taxon>Eumeta</taxon>
    </lineage>
</organism>
<evidence type="ECO:0000256" key="1">
    <source>
        <dbReference type="SAM" id="MobiDB-lite"/>
    </source>
</evidence>